<dbReference type="AlphaFoldDB" id="A0A0B0NPM9"/>
<name>A0A0B0NPM9_GOSAR</name>
<sequence>MWLNCIEIVIARIACLQK</sequence>
<protein>
    <submittedName>
        <fullName evidence="1">Uncharacterized protein</fullName>
    </submittedName>
</protein>
<keyword evidence="2" id="KW-1185">Reference proteome</keyword>
<organism evidence="1 2">
    <name type="scientific">Gossypium arboreum</name>
    <name type="common">Tree cotton</name>
    <name type="synonym">Gossypium nanking</name>
    <dbReference type="NCBI Taxonomy" id="29729"/>
    <lineage>
        <taxon>Eukaryota</taxon>
        <taxon>Viridiplantae</taxon>
        <taxon>Streptophyta</taxon>
        <taxon>Embryophyta</taxon>
        <taxon>Tracheophyta</taxon>
        <taxon>Spermatophyta</taxon>
        <taxon>Magnoliopsida</taxon>
        <taxon>eudicotyledons</taxon>
        <taxon>Gunneridae</taxon>
        <taxon>Pentapetalae</taxon>
        <taxon>rosids</taxon>
        <taxon>malvids</taxon>
        <taxon>Malvales</taxon>
        <taxon>Malvaceae</taxon>
        <taxon>Malvoideae</taxon>
        <taxon>Gossypium</taxon>
    </lineage>
</organism>
<accession>A0A0B0NPM9</accession>
<dbReference type="EMBL" id="KN406365">
    <property type="protein sequence ID" value="KHG16508.1"/>
    <property type="molecule type" value="Genomic_DNA"/>
</dbReference>
<proteinExistence type="predicted"/>
<dbReference type="Proteomes" id="UP000032142">
    <property type="component" value="Unassembled WGS sequence"/>
</dbReference>
<gene>
    <name evidence="1" type="ORF">F383_08204</name>
</gene>
<evidence type="ECO:0000313" key="2">
    <source>
        <dbReference type="Proteomes" id="UP000032142"/>
    </source>
</evidence>
<reference evidence="2" key="1">
    <citation type="submission" date="2014-09" db="EMBL/GenBank/DDBJ databases">
        <authorList>
            <person name="Mudge J."/>
            <person name="Ramaraj T."/>
            <person name="Lindquist I.E."/>
            <person name="Bharti A.K."/>
            <person name="Sundararajan A."/>
            <person name="Cameron C.T."/>
            <person name="Woodward J.E."/>
            <person name="May G.D."/>
            <person name="Brubaker C."/>
            <person name="Broadhvest J."/>
            <person name="Wilkins T.A."/>
        </authorList>
    </citation>
    <scope>NUCLEOTIDE SEQUENCE</scope>
    <source>
        <strain evidence="2">cv. AKA8401</strain>
    </source>
</reference>
<evidence type="ECO:0000313" key="1">
    <source>
        <dbReference type="EMBL" id="KHG16508.1"/>
    </source>
</evidence>